<dbReference type="NCBIfam" id="TIGR00547">
    <property type="entry name" value="lolA"/>
    <property type="match status" value="1"/>
</dbReference>
<dbReference type="AlphaFoldDB" id="A0A1T2L1X6"/>
<keyword evidence="12" id="KW-1185">Reference proteome</keyword>
<dbReference type="EMBL" id="MPRL01000060">
    <property type="protein sequence ID" value="OOZ39108.1"/>
    <property type="molecule type" value="Genomic_DNA"/>
</dbReference>
<evidence type="ECO:0000313" key="11">
    <source>
        <dbReference type="EMBL" id="OOZ39108.1"/>
    </source>
</evidence>
<dbReference type="Pfam" id="PF03548">
    <property type="entry name" value="LolA"/>
    <property type="match status" value="1"/>
</dbReference>
<keyword evidence="11" id="KW-0449">Lipoprotein</keyword>
<dbReference type="PANTHER" id="PTHR35869:SF1">
    <property type="entry name" value="OUTER-MEMBRANE LIPOPROTEIN CARRIER PROTEIN"/>
    <property type="match status" value="1"/>
</dbReference>
<sequence>MKKFLIILIATFPTLLFAGEGEQRLRAFLENTRTLQASFVQTLTDERDVVQQQSSGRFSLQRPGRFRWEYHTPYPQLIIDDGERIWFFDSELAQATVKSVDKAFASSPAMLLTGDEPLERHFFVEEFAMEGERRWVRLTPIQEDGEYKEIRIAMTENELAAMAVLDNFGSTTHIEFSSLQLNAELDPSQFQFVPAEGVDVIIGSEILD</sequence>
<dbReference type="Gene3D" id="2.50.20.10">
    <property type="entry name" value="Lipoprotein localisation LolA/LolB/LppX"/>
    <property type="match status" value="1"/>
</dbReference>
<dbReference type="PANTHER" id="PTHR35869">
    <property type="entry name" value="OUTER-MEMBRANE LIPOPROTEIN CARRIER PROTEIN"/>
    <property type="match status" value="1"/>
</dbReference>
<dbReference type="GO" id="GO:0042953">
    <property type="term" value="P:lipoprotein transport"/>
    <property type="evidence" value="ECO:0007669"/>
    <property type="project" value="InterPro"/>
</dbReference>
<evidence type="ECO:0000313" key="12">
    <source>
        <dbReference type="Proteomes" id="UP000191110"/>
    </source>
</evidence>
<proteinExistence type="inferred from homology"/>
<gene>
    <name evidence="10" type="primary">lolA</name>
    <name evidence="11" type="ORF">BOW53_12910</name>
</gene>
<reference evidence="11 12" key="1">
    <citation type="submission" date="2016-11" db="EMBL/GenBank/DDBJ databases">
        <title>Mixed transmission modes and dynamic genome evolution in an obligate animal-bacterial symbiosis.</title>
        <authorList>
            <person name="Russell S.L."/>
            <person name="Corbett-Detig R.B."/>
            <person name="Cavanaugh C.M."/>
        </authorList>
    </citation>
    <scope>NUCLEOTIDE SEQUENCE [LARGE SCALE GENOMIC DNA]</scope>
    <source>
        <strain evidence="11">Sveles-Q1</strain>
    </source>
</reference>
<dbReference type="InterPro" id="IPR004564">
    <property type="entry name" value="OM_lipoprot_carrier_LolA-like"/>
</dbReference>
<evidence type="ECO:0000256" key="9">
    <source>
        <dbReference type="ARBA" id="ARBA00023186"/>
    </source>
</evidence>
<evidence type="ECO:0000256" key="2">
    <source>
        <dbReference type="ARBA" id="ARBA00007615"/>
    </source>
</evidence>
<comment type="function">
    <text evidence="10">Participates in the translocation of lipoproteins from the inner membrane to the outer membrane. Only forms a complex with a lipoprotein if the residue after the N-terminal Cys is not an aspartate (The Asp acts as a targeting signal to indicate that the lipoprotein should stay in the inner membrane).</text>
</comment>
<evidence type="ECO:0000256" key="7">
    <source>
        <dbReference type="ARBA" id="ARBA00022764"/>
    </source>
</evidence>
<dbReference type="GO" id="GO:0044874">
    <property type="term" value="P:lipoprotein localization to outer membrane"/>
    <property type="evidence" value="ECO:0007669"/>
    <property type="project" value="UniProtKB-UniRule"/>
</dbReference>
<keyword evidence="8 10" id="KW-0653">Protein transport</keyword>
<keyword evidence="7 10" id="KW-0574">Periplasm</keyword>
<keyword evidence="9 10" id="KW-0143">Chaperone</keyword>
<keyword evidence="5 10" id="KW-0813">Transport</keyword>
<dbReference type="SUPFAM" id="SSF89392">
    <property type="entry name" value="Prokaryotic lipoproteins and lipoprotein localization factors"/>
    <property type="match status" value="1"/>
</dbReference>
<keyword evidence="6" id="KW-0732">Signal</keyword>
<dbReference type="OrthoDB" id="9787361at2"/>
<name>A0A1T2L1X6_9GAMM</name>
<evidence type="ECO:0000256" key="6">
    <source>
        <dbReference type="ARBA" id="ARBA00022729"/>
    </source>
</evidence>
<dbReference type="Proteomes" id="UP000191110">
    <property type="component" value="Unassembled WGS sequence"/>
</dbReference>
<dbReference type="CDD" id="cd16325">
    <property type="entry name" value="LolA"/>
    <property type="match status" value="1"/>
</dbReference>
<evidence type="ECO:0000256" key="5">
    <source>
        <dbReference type="ARBA" id="ARBA00022448"/>
    </source>
</evidence>
<accession>A0A1T2L1X6</accession>
<dbReference type="HAMAP" id="MF_00240">
    <property type="entry name" value="LolA"/>
    <property type="match status" value="1"/>
</dbReference>
<comment type="similarity">
    <text evidence="2 10">Belongs to the LolA family.</text>
</comment>
<dbReference type="InterPro" id="IPR018323">
    <property type="entry name" value="OM_lipoprot_carrier_LolA_Pbac"/>
</dbReference>
<evidence type="ECO:0000256" key="10">
    <source>
        <dbReference type="HAMAP-Rule" id="MF_00240"/>
    </source>
</evidence>
<dbReference type="SMR" id="A0A1T2L1X6"/>
<comment type="subcellular location">
    <subcellularLocation>
        <location evidence="1 10">Periplasm</location>
    </subcellularLocation>
</comment>
<dbReference type="InterPro" id="IPR029046">
    <property type="entry name" value="LolA/LolB/LppX"/>
</dbReference>
<dbReference type="GO" id="GO:0030288">
    <property type="term" value="C:outer membrane-bounded periplasmic space"/>
    <property type="evidence" value="ECO:0007669"/>
    <property type="project" value="TreeGrafter"/>
</dbReference>
<comment type="subunit">
    <text evidence="3 10">Monomer.</text>
</comment>
<evidence type="ECO:0000256" key="3">
    <source>
        <dbReference type="ARBA" id="ARBA00011245"/>
    </source>
</evidence>
<organism evidence="11 12">
    <name type="scientific">Solemya pervernicosa gill symbiont</name>
    <dbReference type="NCBI Taxonomy" id="642797"/>
    <lineage>
        <taxon>Bacteria</taxon>
        <taxon>Pseudomonadati</taxon>
        <taxon>Pseudomonadota</taxon>
        <taxon>Gammaproteobacteria</taxon>
        <taxon>sulfur-oxidizing symbionts</taxon>
    </lineage>
</organism>
<dbReference type="RefSeq" id="WP_078484501.1">
    <property type="nucleotide sequence ID" value="NZ_MPRL01000060.1"/>
</dbReference>
<evidence type="ECO:0000256" key="1">
    <source>
        <dbReference type="ARBA" id="ARBA00004418"/>
    </source>
</evidence>
<protein>
    <recommendedName>
        <fullName evidence="4 10">Outer-membrane lipoprotein carrier protein</fullName>
    </recommendedName>
</protein>
<evidence type="ECO:0000256" key="8">
    <source>
        <dbReference type="ARBA" id="ARBA00022927"/>
    </source>
</evidence>
<comment type="caution">
    <text evidence="11">The sequence shown here is derived from an EMBL/GenBank/DDBJ whole genome shotgun (WGS) entry which is preliminary data.</text>
</comment>
<evidence type="ECO:0000256" key="4">
    <source>
        <dbReference type="ARBA" id="ARBA00014035"/>
    </source>
</evidence>